<reference evidence="8" key="1">
    <citation type="submission" date="2018-05" db="EMBL/GenBank/DDBJ databases">
        <title>Complete Genome Sequence of Methylobacterium sp. 17SD2-17.</title>
        <authorList>
            <person name="Srinivasan S."/>
        </authorList>
    </citation>
    <scope>NUCLEOTIDE SEQUENCE [LARGE SCALE GENOMIC DNA]</scope>
    <source>
        <strain evidence="8">17SD2-17</strain>
    </source>
</reference>
<name>A0A2U8WG42_9HYPH</name>
<evidence type="ECO:0000256" key="3">
    <source>
        <dbReference type="ARBA" id="ARBA00022989"/>
    </source>
</evidence>
<sequence>MLSQLTAEIGPAWAWILAGLLLMGTELALPGVFLVWLGLAALMTGLLTALVTLPWQAQLLVFAGLAVASVTIASRLTKRPISGLNRADRGLIGREGALAAAIVGGAGSICFDDTLWRVTGPDLPAGARVRVTGMTGTVLTVAPV</sequence>
<comment type="subcellular location">
    <subcellularLocation>
        <location evidence="1">Membrane</location>
        <topology evidence="1">Multi-pass membrane protein</topology>
    </subcellularLocation>
</comment>
<evidence type="ECO:0000256" key="5">
    <source>
        <dbReference type="SAM" id="Phobius"/>
    </source>
</evidence>
<organism evidence="7 8">
    <name type="scientific">Methylobacterium durans</name>
    <dbReference type="NCBI Taxonomy" id="2202825"/>
    <lineage>
        <taxon>Bacteria</taxon>
        <taxon>Pseudomonadati</taxon>
        <taxon>Pseudomonadota</taxon>
        <taxon>Alphaproteobacteria</taxon>
        <taxon>Hyphomicrobiales</taxon>
        <taxon>Methylobacteriaceae</taxon>
        <taxon>Methylobacterium</taxon>
    </lineage>
</organism>
<protein>
    <recommendedName>
        <fullName evidence="6">NfeD-like C-terminal domain-containing protein</fullName>
    </recommendedName>
</protein>
<keyword evidence="3 5" id="KW-1133">Transmembrane helix</keyword>
<dbReference type="AlphaFoldDB" id="A0A2U8WG42"/>
<dbReference type="RefSeq" id="WP_109896297.1">
    <property type="nucleotide sequence ID" value="NZ_CP029550.1"/>
</dbReference>
<dbReference type="KEGG" id="mets:DK389_11395"/>
<feature type="domain" description="NfeD-like C-terminal" evidence="6">
    <location>
        <begin position="90"/>
        <end position="143"/>
    </location>
</feature>
<evidence type="ECO:0000259" key="6">
    <source>
        <dbReference type="Pfam" id="PF01957"/>
    </source>
</evidence>
<gene>
    <name evidence="7" type="ORF">DK389_11395</name>
</gene>
<dbReference type="InterPro" id="IPR012340">
    <property type="entry name" value="NA-bd_OB-fold"/>
</dbReference>
<feature type="transmembrane region" description="Helical" evidence="5">
    <location>
        <begin position="12"/>
        <end position="29"/>
    </location>
</feature>
<dbReference type="Proteomes" id="UP000245926">
    <property type="component" value="Chromosome"/>
</dbReference>
<dbReference type="EMBL" id="CP029550">
    <property type="protein sequence ID" value="AWN44508.1"/>
    <property type="molecule type" value="Genomic_DNA"/>
</dbReference>
<keyword evidence="8" id="KW-1185">Reference proteome</keyword>
<dbReference type="PANTHER" id="PTHR33507">
    <property type="entry name" value="INNER MEMBRANE PROTEIN YBBJ"/>
    <property type="match status" value="1"/>
</dbReference>
<dbReference type="PANTHER" id="PTHR33507:SF3">
    <property type="entry name" value="INNER MEMBRANE PROTEIN YBBJ"/>
    <property type="match status" value="1"/>
</dbReference>
<dbReference type="InterPro" id="IPR002810">
    <property type="entry name" value="NfeD-like_C"/>
</dbReference>
<evidence type="ECO:0000256" key="2">
    <source>
        <dbReference type="ARBA" id="ARBA00022692"/>
    </source>
</evidence>
<evidence type="ECO:0000313" key="8">
    <source>
        <dbReference type="Proteomes" id="UP000245926"/>
    </source>
</evidence>
<dbReference type="OrthoDB" id="9810336at2"/>
<dbReference type="Pfam" id="PF01957">
    <property type="entry name" value="NfeD"/>
    <property type="match status" value="1"/>
</dbReference>
<dbReference type="Gene3D" id="2.40.50.140">
    <property type="entry name" value="Nucleic acid-binding proteins"/>
    <property type="match status" value="1"/>
</dbReference>
<evidence type="ECO:0000256" key="1">
    <source>
        <dbReference type="ARBA" id="ARBA00004141"/>
    </source>
</evidence>
<proteinExistence type="predicted"/>
<evidence type="ECO:0000256" key="4">
    <source>
        <dbReference type="ARBA" id="ARBA00023136"/>
    </source>
</evidence>
<keyword evidence="4 5" id="KW-0472">Membrane</keyword>
<dbReference type="InterPro" id="IPR052165">
    <property type="entry name" value="Membrane_assoc_protease"/>
</dbReference>
<dbReference type="GO" id="GO:0005886">
    <property type="term" value="C:plasma membrane"/>
    <property type="evidence" value="ECO:0007669"/>
    <property type="project" value="TreeGrafter"/>
</dbReference>
<accession>A0A2U8WG42</accession>
<keyword evidence="2 5" id="KW-0812">Transmembrane</keyword>
<feature type="transmembrane region" description="Helical" evidence="5">
    <location>
        <begin position="59"/>
        <end position="76"/>
    </location>
</feature>
<evidence type="ECO:0000313" key="7">
    <source>
        <dbReference type="EMBL" id="AWN44508.1"/>
    </source>
</evidence>